<sequence length="180" mass="19490">MTERSAPRPRVLAEFDRLLSSAQSPQCGPQPSGALWRLEEAERQLDANLIRLPPNHRVELHREPDVDVLLVVLSGDGAVHTDEGTLALAPYVVLWLPRGSQRALEAGPGGLAYLTTHRKRAGMRIRLPSDPEALRRLEAREEEGEGGEPACLLPRLCPECGAPRGSSGQACPTCGAEPAR</sequence>
<accession>A0A941EHX9</accession>
<gene>
    <name evidence="1" type="ORF">KDL01_00450</name>
</gene>
<dbReference type="AlphaFoldDB" id="A0A941EHX9"/>
<dbReference type="InterPro" id="IPR014710">
    <property type="entry name" value="RmlC-like_jellyroll"/>
</dbReference>
<protein>
    <recommendedName>
        <fullName evidence="3">Cupin domain-containing protein</fullName>
    </recommendedName>
</protein>
<dbReference type="InterPro" id="IPR011051">
    <property type="entry name" value="RmlC_Cupin_sf"/>
</dbReference>
<dbReference type="CDD" id="cd02208">
    <property type="entry name" value="cupin_RmlC-like"/>
    <property type="match status" value="1"/>
</dbReference>
<organism evidence="1 2">
    <name type="scientific">Actinospica durhamensis</name>
    <dbReference type="NCBI Taxonomy" id="1508375"/>
    <lineage>
        <taxon>Bacteria</taxon>
        <taxon>Bacillati</taxon>
        <taxon>Actinomycetota</taxon>
        <taxon>Actinomycetes</taxon>
        <taxon>Catenulisporales</taxon>
        <taxon>Actinospicaceae</taxon>
        <taxon>Actinospica</taxon>
    </lineage>
</organism>
<reference evidence="1" key="1">
    <citation type="submission" date="2021-04" db="EMBL/GenBank/DDBJ databases">
        <title>Genome based classification of Actinospica acidithermotolerans sp. nov., an actinobacterium isolated from an Indonesian hot spring.</title>
        <authorList>
            <person name="Kusuma A.B."/>
            <person name="Putra K.E."/>
            <person name="Nafisah S."/>
            <person name="Loh J."/>
            <person name="Nouioui I."/>
            <person name="Goodfellow M."/>
        </authorList>
    </citation>
    <scope>NUCLEOTIDE SEQUENCE</scope>
    <source>
        <strain evidence="1">CSCA 57</strain>
    </source>
</reference>
<evidence type="ECO:0008006" key="3">
    <source>
        <dbReference type="Google" id="ProtNLM"/>
    </source>
</evidence>
<comment type="caution">
    <text evidence="1">The sequence shown here is derived from an EMBL/GenBank/DDBJ whole genome shotgun (WGS) entry which is preliminary data.</text>
</comment>
<dbReference type="Gene3D" id="2.60.120.10">
    <property type="entry name" value="Jelly Rolls"/>
    <property type="match status" value="1"/>
</dbReference>
<proteinExistence type="predicted"/>
<dbReference type="Proteomes" id="UP000675781">
    <property type="component" value="Unassembled WGS sequence"/>
</dbReference>
<dbReference type="EMBL" id="JAGSOG010000001">
    <property type="protein sequence ID" value="MBR7831706.1"/>
    <property type="molecule type" value="Genomic_DNA"/>
</dbReference>
<dbReference type="RefSeq" id="WP_212526237.1">
    <property type="nucleotide sequence ID" value="NZ_JAGSOG010000001.1"/>
</dbReference>
<dbReference type="SUPFAM" id="SSF51182">
    <property type="entry name" value="RmlC-like cupins"/>
    <property type="match status" value="1"/>
</dbReference>
<keyword evidence="2" id="KW-1185">Reference proteome</keyword>
<evidence type="ECO:0000313" key="1">
    <source>
        <dbReference type="EMBL" id="MBR7831706.1"/>
    </source>
</evidence>
<name>A0A941EHX9_9ACTN</name>
<evidence type="ECO:0000313" key="2">
    <source>
        <dbReference type="Proteomes" id="UP000675781"/>
    </source>
</evidence>